<dbReference type="InterPro" id="IPR013786">
    <property type="entry name" value="AcylCoA_DH/ox_N"/>
</dbReference>
<dbReference type="Gene3D" id="1.10.540.10">
    <property type="entry name" value="Acyl-CoA dehydrogenase/oxidase, N-terminal domain"/>
    <property type="match status" value="1"/>
</dbReference>
<dbReference type="InterPro" id="IPR036250">
    <property type="entry name" value="AcylCo_DH-like_C"/>
</dbReference>
<dbReference type="Gene3D" id="2.40.110.10">
    <property type="entry name" value="Butyryl-CoA Dehydrogenase, subunit A, domain 2"/>
    <property type="match status" value="1"/>
</dbReference>
<dbReference type="EMBL" id="JABFOR010000026">
    <property type="protein sequence ID" value="NOJ72502.1"/>
    <property type="molecule type" value="Genomic_DNA"/>
</dbReference>
<dbReference type="InterPro" id="IPR013107">
    <property type="entry name" value="Acyl-CoA_DH_C"/>
</dbReference>
<feature type="region of interest" description="Disordered" evidence="3">
    <location>
        <begin position="1"/>
        <end position="33"/>
    </location>
</feature>
<name>A0AAP7DJ96_PAEAL</name>
<evidence type="ECO:0000259" key="6">
    <source>
        <dbReference type="Pfam" id="PF08028"/>
    </source>
</evidence>
<evidence type="ECO:0000259" key="5">
    <source>
        <dbReference type="Pfam" id="PF02771"/>
    </source>
</evidence>
<evidence type="ECO:0000256" key="1">
    <source>
        <dbReference type="ARBA" id="ARBA00022630"/>
    </source>
</evidence>
<dbReference type="Proteomes" id="UP000552038">
    <property type="component" value="Unassembled WGS sequence"/>
</dbReference>
<accession>A0AAP7DJ96</accession>
<dbReference type="Gene3D" id="1.20.140.10">
    <property type="entry name" value="Butyryl-CoA Dehydrogenase, subunit A, domain 3"/>
    <property type="match status" value="1"/>
</dbReference>
<organism evidence="7 8">
    <name type="scientific">Paenibacillus alvei</name>
    <name type="common">Bacillus alvei</name>
    <dbReference type="NCBI Taxonomy" id="44250"/>
    <lineage>
        <taxon>Bacteria</taxon>
        <taxon>Bacillati</taxon>
        <taxon>Bacillota</taxon>
        <taxon>Bacilli</taxon>
        <taxon>Bacillales</taxon>
        <taxon>Paenibacillaceae</taxon>
        <taxon>Paenibacillus</taxon>
    </lineage>
</organism>
<feature type="compositionally biased region" description="Basic and acidic residues" evidence="3">
    <location>
        <begin position="8"/>
        <end position="24"/>
    </location>
</feature>
<proteinExistence type="predicted"/>
<feature type="domain" description="Acyl-CoA oxidase/dehydrogenase middle" evidence="4">
    <location>
        <begin position="156"/>
        <end position="246"/>
    </location>
</feature>
<evidence type="ECO:0000256" key="3">
    <source>
        <dbReference type="SAM" id="MobiDB-lite"/>
    </source>
</evidence>
<dbReference type="Pfam" id="PF02771">
    <property type="entry name" value="Acyl-CoA_dh_N"/>
    <property type="match status" value="1"/>
</dbReference>
<keyword evidence="2" id="KW-0560">Oxidoreductase</keyword>
<keyword evidence="1" id="KW-0285">Flavoprotein</keyword>
<evidence type="ECO:0000313" key="7">
    <source>
        <dbReference type="EMBL" id="NOJ72502.1"/>
    </source>
</evidence>
<dbReference type="InterPro" id="IPR009100">
    <property type="entry name" value="AcylCoA_DH/oxidase_NM_dom_sf"/>
</dbReference>
<dbReference type="GO" id="GO:0050660">
    <property type="term" value="F:flavin adenine dinucleotide binding"/>
    <property type="evidence" value="ECO:0007669"/>
    <property type="project" value="InterPro"/>
</dbReference>
<protein>
    <submittedName>
        <fullName evidence="7">Acyl-CoA/acyl-ACP dehydrogenase</fullName>
    </submittedName>
</protein>
<dbReference type="PANTHER" id="PTHR43884">
    <property type="entry name" value="ACYL-COA DEHYDROGENASE"/>
    <property type="match status" value="1"/>
</dbReference>
<dbReference type="SUPFAM" id="SSF56645">
    <property type="entry name" value="Acyl-CoA dehydrogenase NM domain-like"/>
    <property type="match status" value="1"/>
</dbReference>
<evidence type="ECO:0000256" key="2">
    <source>
        <dbReference type="ARBA" id="ARBA00023002"/>
    </source>
</evidence>
<reference evidence="7 8" key="1">
    <citation type="submission" date="2020-05" db="EMBL/GenBank/DDBJ databases">
        <title>Whole genome sequencing and identification of novel metabolites from Paenibacillus alvei strain JR949.</title>
        <authorList>
            <person name="Rajendhran J."/>
            <person name="Sree Pranav P."/>
            <person name="Mahalakshmi B."/>
            <person name="Karthikeyan R."/>
        </authorList>
    </citation>
    <scope>NUCLEOTIDE SEQUENCE [LARGE SCALE GENOMIC DNA]</scope>
    <source>
        <strain evidence="7 8">JR949</strain>
    </source>
</reference>
<evidence type="ECO:0000313" key="8">
    <source>
        <dbReference type="Proteomes" id="UP000552038"/>
    </source>
</evidence>
<dbReference type="AlphaFoldDB" id="A0AAP7DJ96"/>
<sequence>MTQGVGHSLERLDTGHIDELPAERKKSHTQTAAPECKVKRGLAQVEQIARQMREDAADLDRKHGLPSHHVEKLKEIGYPSWNVPEEYGGLAMPLTSWLKAQELLAQANPSVALGMGWHMSIIHELAERRTWPEGTFAEVCRRIVHEGGLLNRAVMEVGGGSPSRGGKTRTTAKPIESGGYVVSGRKTFTTFAPLLEWFIVTAALEDSEDVIELLIPHDAAGVSIEWTWNMAGMRGTASHDLVLEQVKVTEDALLYRHNQRDRSLPNPYLLHIPACYLGIATAARDEAIAFATAYTPPSLSEPIASTPNVERYLGEIELEWTAARRFLYGVAKSWEVGGAEREALRAVDLAAAKVFVVQAAQSIVDKAMRIVGAYSLRMDHPLQRMYRDVRFGLHNPPMEDIALTQLARASVQDWKSRNLS</sequence>
<feature type="domain" description="Acyl-CoA dehydrogenase C-terminal" evidence="6">
    <location>
        <begin position="273"/>
        <end position="391"/>
    </location>
</feature>
<feature type="domain" description="Acyl-CoA dehydrogenase/oxidase N-terminal" evidence="5">
    <location>
        <begin position="49"/>
        <end position="123"/>
    </location>
</feature>
<dbReference type="SUPFAM" id="SSF47203">
    <property type="entry name" value="Acyl-CoA dehydrogenase C-terminal domain-like"/>
    <property type="match status" value="1"/>
</dbReference>
<gene>
    <name evidence="7" type="ORF">HMI46_18310</name>
</gene>
<dbReference type="PANTHER" id="PTHR43884:SF25">
    <property type="entry name" value="ACYL-COA DEHYDROGENASE YDBM-RELATED"/>
    <property type="match status" value="1"/>
</dbReference>
<dbReference type="PIRSF" id="PIRSF016578">
    <property type="entry name" value="HsaA"/>
    <property type="match status" value="1"/>
</dbReference>
<dbReference type="InterPro" id="IPR006091">
    <property type="entry name" value="Acyl-CoA_Oxase/DH_mid-dom"/>
</dbReference>
<dbReference type="InterPro" id="IPR037069">
    <property type="entry name" value="AcylCoA_DH/ox_N_sf"/>
</dbReference>
<dbReference type="GO" id="GO:0003995">
    <property type="term" value="F:acyl-CoA dehydrogenase activity"/>
    <property type="evidence" value="ECO:0007669"/>
    <property type="project" value="TreeGrafter"/>
</dbReference>
<evidence type="ECO:0000259" key="4">
    <source>
        <dbReference type="Pfam" id="PF02770"/>
    </source>
</evidence>
<dbReference type="InterPro" id="IPR046373">
    <property type="entry name" value="Acyl-CoA_Oxase/DH_mid-dom_sf"/>
</dbReference>
<dbReference type="RefSeq" id="WP_163978622.1">
    <property type="nucleotide sequence ID" value="NZ_JAMDMG010000024.1"/>
</dbReference>
<dbReference type="CDD" id="cd00567">
    <property type="entry name" value="ACAD"/>
    <property type="match status" value="1"/>
</dbReference>
<dbReference type="Pfam" id="PF08028">
    <property type="entry name" value="Acyl-CoA_dh_2"/>
    <property type="match status" value="1"/>
</dbReference>
<dbReference type="Pfam" id="PF02770">
    <property type="entry name" value="Acyl-CoA_dh_M"/>
    <property type="match status" value="1"/>
</dbReference>
<comment type="caution">
    <text evidence="7">The sequence shown here is derived from an EMBL/GenBank/DDBJ whole genome shotgun (WGS) entry which is preliminary data.</text>
</comment>